<dbReference type="AlphaFoldDB" id="F2JWU1"/>
<reference evidence="1 2" key="1">
    <citation type="journal article" date="2012" name="Stand. Genomic Sci.">
        <title>Complete genome sequence of the melanogenic marine bacterium Marinomonas mediterranea type strain (MMB-1(T)).</title>
        <authorList>
            <person name="Lucas-Elio P."/>
            <person name="Goodwin L."/>
            <person name="Woyke T."/>
            <person name="Pitluck S."/>
            <person name="Nolan M."/>
            <person name="Kyrpides N.C."/>
            <person name="Detter J.C."/>
            <person name="Copeland A."/>
            <person name="Teshima H."/>
            <person name="Bruce D."/>
            <person name="Detter C."/>
            <person name="Tapia R."/>
            <person name="Han S."/>
            <person name="Land M.L."/>
            <person name="Ivanova N."/>
            <person name="Mikhailova N."/>
            <person name="Johnston A.W."/>
            <person name="Sanchez-Amat A."/>
        </authorList>
    </citation>
    <scope>NUCLEOTIDE SEQUENCE [LARGE SCALE GENOMIC DNA]</scope>
    <source>
        <strain evidence="2">ATCC 700492 / JCM 21426 / NBRC 103028 / MMB-1</strain>
    </source>
</reference>
<dbReference type="STRING" id="717774.Marme_3748"/>
<accession>F2JWU1</accession>
<dbReference type="KEGG" id="mme:Marme_3748"/>
<keyword evidence="2" id="KW-1185">Reference proteome</keyword>
<proteinExistence type="predicted"/>
<organism evidence="1 2">
    <name type="scientific">Marinomonas mediterranea (strain ATCC 700492 / JCM 21426 / NBRC 103028 / MMB-1)</name>
    <dbReference type="NCBI Taxonomy" id="717774"/>
    <lineage>
        <taxon>Bacteria</taxon>
        <taxon>Pseudomonadati</taxon>
        <taxon>Pseudomonadota</taxon>
        <taxon>Gammaproteobacteria</taxon>
        <taxon>Oceanospirillales</taxon>
        <taxon>Oceanospirillaceae</taxon>
        <taxon>Marinomonas</taxon>
    </lineage>
</organism>
<evidence type="ECO:0000313" key="2">
    <source>
        <dbReference type="Proteomes" id="UP000001062"/>
    </source>
</evidence>
<gene>
    <name evidence="1" type="ordered locus">Marme_3748</name>
</gene>
<dbReference type="PATRIC" id="fig|717774.3.peg.3862"/>
<evidence type="ECO:0000313" key="1">
    <source>
        <dbReference type="EMBL" id="ADZ92958.1"/>
    </source>
</evidence>
<dbReference type="EMBL" id="CP002583">
    <property type="protein sequence ID" value="ADZ92958.1"/>
    <property type="molecule type" value="Genomic_DNA"/>
</dbReference>
<protein>
    <submittedName>
        <fullName evidence="1">Uncharacterized protein</fullName>
    </submittedName>
</protein>
<dbReference type="Proteomes" id="UP000001062">
    <property type="component" value="Chromosome"/>
</dbReference>
<name>F2JWU1_MARM1</name>
<dbReference type="HOGENOM" id="CLU_2844726_0_0_6"/>
<dbReference type="RefSeq" id="WP_013662860.1">
    <property type="nucleotide sequence ID" value="NC_015276.1"/>
</dbReference>
<sequence>MIRQKVPSLFNKLGVDYQLDENNQPSDEMFEKVKRELAKLQGALIGQKATLLLEKAGHSVIPTES</sequence>